<accession>A0A7H0VCG5</accession>
<name>A0A7H0VCG5_9FLAO</name>
<organism evidence="1 2">
    <name type="scientific">Croceimicrobium hydrocarbonivorans</name>
    <dbReference type="NCBI Taxonomy" id="2761580"/>
    <lineage>
        <taxon>Bacteria</taxon>
        <taxon>Pseudomonadati</taxon>
        <taxon>Bacteroidota</taxon>
        <taxon>Flavobacteriia</taxon>
        <taxon>Flavobacteriales</taxon>
        <taxon>Owenweeksiaceae</taxon>
        <taxon>Croceimicrobium</taxon>
    </lineage>
</organism>
<dbReference type="KEGG" id="chyd:H4K34_13645"/>
<sequence length="115" mass="13640">MVIDKEEALELLTARFDHVQAIPKLSRQEREAELIGGKMPRYSFYQVKDRSGDQTYEMVVRLREFRSGDHHFEFSVSQNEPLYHRLDIEMPDQDLVFQVQMLLDSMNRILLRPAV</sequence>
<reference evidence="1 2" key="1">
    <citation type="submission" date="2020-08" db="EMBL/GenBank/DDBJ databases">
        <title>Croceimicrobium hydrocarbonivorans gen. nov., sp. nov., a novel marine bacterium isolated from a bacterial consortium that degrades polyethylene terephthalate.</title>
        <authorList>
            <person name="Liu R."/>
        </authorList>
    </citation>
    <scope>NUCLEOTIDE SEQUENCE [LARGE SCALE GENOMIC DNA]</scope>
    <source>
        <strain evidence="1 2">A20-9</strain>
    </source>
</reference>
<protein>
    <submittedName>
        <fullName evidence="1">Uncharacterized protein</fullName>
    </submittedName>
</protein>
<dbReference type="EMBL" id="CP060139">
    <property type="protein sequence ID" value="QNR23413.1"/>
    <property type="molecule type" value="Genomic_DNA"/>
</dbReference>
<dbReference type="Proteomes" id="UP000516305">
    <property type="component" value="Chromosome"/>
</dbReference>
<keyword evidence="2" id="KW-1185">Reference proteome</keyword>
<dbReference type="AlphaFoldDB" id="A0A7H0VCG5"/>
<evidence type="ECO:0000313" key="1">
    <source>
        <dbReference type="EMBL" id="QNR23413.1"/>
    </source>
</evidence>
<gene>
    <name evidence="1" type="ORF">H4K34_13645</name>
</gene>
<proteinExistence type="predicted"/>
<dbReference type="RefSeq" id="WP_210757944.1">
    <property type="nucleotide sequence ID" value="NZ_CP060139.1"/>
</dbReference>
<evidence type="ECO:0000313" key="2">
    <source>
        <dbReference type="Proteomes" id="UP000516305"/>
    </source>
</evidence>